<dbReference type="InterPro" id="IPR015943">
    <property type="entry name" value="WD40/YVTN_repeat-like_dom_sf"/>
</dbReference>
<dbReference type="STRING" id="1684307.A0A316U6P4"/>
<dbReference type="Proteomes" id="UP000245942">
    <property type="component" value="Unassembled WGS sequence"/>
</dbReference>
<dbReference type="PANTHER" id="PTHR30344">
    <property type="entry name" value="6-PHOSPHOGLUCONOLACTONASE-RELATED"/>
    <property type="match status" value="1"/>
</dbReference>
<accession>A0A316U6P4</accession>
<keyword evidence="4" id="KW-1185">Reference proteome</keyword>
<evidence type="ECO:0000313" key="4">
    <source>
        <dbReference type="Proteomes" id="UP000245942"/>
    </source>
</evidence>
<dbReference type="Gene3D" id="2.130.10.10">
    <property type="entry name" value="YVTN repeat-like/Quinoprotein amine dehydrogenase"/>
    <property type="match status" value="1"/>
</dbReference>
<organism evidence="3 4">
    <name type="scientific">Pseudomicrostroma glucosiphilum</name>
    <dbReference type="NCBI Taxonomy" id="1684307"/>
    <lineage>
        <taxon>Eukaryota</taxon>
        <taxon>Fungi</taxon>
        <taxon>Dikarya</taxon>
        <taxon>Basidiomycota</taxon>
        <taxon>Ustilaginomycotina</taxon>
        <taxon>Exobasidiomycetes</taxon>
        <taxon>Microstromatales</taxon>
        <taxon>Microstromatales incertae sedis</taxon>
        <taxon>Pseudomicrostroma</taxon>
    </lineage>
</organism>
<evidence type="ECO:0000256" key="2">
    <source>
        <dbReference type="SAM" id="MobiDB-lite"/>
    </source>
</evidence>
<dbReference type="SUPFAM" id="SSF51004">
    <property type="entry name" value="C-terminal (heme d1) domain of cytochrome cd1-nitrite reductase"/>
    <property type="match status" value="1"/>
</dbReference>
<comment type="similarity">
    <text evidence="1">Belongs to the cycloisomerase 2 family.</text>
</comment>
<feature type="region of interest" description="Disordered" evidence="2">
    <location>
        <begin position="1"/>
        <end position="44"/>
    </location>
</feature>
<dbReference type="InterPro" id="IPR019405">
    <property type="entry name" value="Lactonase_7-beta_prop"/>
</dbReference>
<dbReference type="InterPro" id="IPR050282">
    <property type="entry name" value="Cycloisomerase_2"/>
</dbReference>
<dbReference type="Pfam" id="PF10282">
    <property type="entry name" value="Lactonase"/>
    <property type="match status" value="1"/>
</dbReference>
<name>A0A316U6P4_9BASI</name>
<feature type="compositionally biased region" description="Basic and acidic residues" evidence="2">
    <location>
        <begin position="9"/>
        <end position="27"/>
    </location>
</feature>
<dbReference type="EMBL" id="KZ819328">
    <property type="protein sequence ID" value="PWN20494.1"/>
    <property type="molecule type" value="Genomic_DNA"/>
</dbReference>
<dbReference type="OrthoDB" id="9972196at2759"/>
<sequence>MVNLTSTDGKTHGQEEEAVTHSAKTSDADTTNGEESSTKKAKSLAKTTTKSFHIMVAGYNGAATPYTFTPPSSLVVAGNTLQHEMAGDQPSWASFYSNQSMAYITGENEPGRVYAVNITKVTPKKEGSAKTLSLKVLGGGGSDGGAVTGGDGPVASCIARGILFIANYGSGSASALQLDEDGSIVDDDAPSALFNFTRVPEGSIGPVASRQDHSYAHQVAADPSERWVYVPDLGADMIHRLSIPESGSACEVDVVGSTKVAAGSGPRHIAFYRKKAGDHIYAYLASELSTTLTAFRVHESDGDLQIIGKPVFALPAGTDPGANKENGNTRTTSEVAVSPDGNFVYVGTRGDPKEDHVAVFKRNSSDGSVVFKQWYHSGGKNLRHFSLSPDADALYLAAAHQDSGSVTILARNKTDGSLTKTSAVISDFEQVAFAGFFTGAAADL</sequence>
<dbReference type="InterPro" id="IPR011048">
    <property type="entry name" value="Haem_d1_sf"/>
</dbReference>
<dbReference type="RefSeq" id="XP_025347654.1">
    <property type="nucleotide sequence ID" value="XM_025490355.1"/>
</dbReference>
<evidence type="ECO:0000256" key="1">
    <source>
        <dbReference type="ARBA" id="ARBA00005564"/>
    </source>
</evidence>
<gene>
    <name evidence="3" type="ORF">BCV69DRAFT_249758</name>
</gene>
<dbReference type="GeneID" id="37012089"/>
<evidence type="ECO:0000313" key="3">
    <source>
        <dbReference type="EMBL" id="PWN20494.1"/>
    </source>
</evidence>
<dbReference type="PANTHER" id="PTHR30344:SF1">
    <property type="entry name" value="6-PHOSPHOGLUCONOLACTONASE"/>
    <property type="match status" value="1"/>
</dbReference>
<proteinExistence type="inferred from homology"/>
<protein>
    <submittedName>
        <fullName evidence="3">3-carboxy-cis,cis-mucoante lactonizing enzyme</fullName>
    </submittedName>
</protein>
<reference evidence="3 4" key="1">
    <citation type="journal article" date="2018" name="Mol. Biol. Evol.">
        <title>Broad Genomic Sampling Reveals a Smut Pathogenic Ancestry of the Fungal Clade Ustilaginomycotina.</title>
        <authorList>
            <person name="Kijpornyongpan T."/>
            <person name="Mondo S.J."/>
            <person name="Barry K."/>
            <person name="Sandor L."/>
            <person name="Lee J."/>
            <person name="Lipzen A."/>
            <person name="Pangilinan J."/>
            <person name="LaButti K."/>
            <person name="Hainaut M."/>
            <person name="Henrissat B."/>
            <person name="Grigoriev I.V."/>
            <person name="Spatafora J.W."/>
            <person name="Aime M.C."/>
        </authorList>
    </citation>
    <scope>NUCLEOTIDE SEQUENCE [LARGE SCALE GENOMIC DNA]</scope>
    <source>
        <strain evidence="3 4">MCA 4718</strain>
    </source>
</reference>
<dbReference type="AlphaFoldDB" id="A0A316U6P4"/>
<dbReference type="GO" id="GO:0017057">
    <property type="term" value="F:6-phosphogluconolactonase activity"/>
    <property type="evidence" value="ECO:0007669"/>
    <property type="project" value="TreeGrafter"/>
</dbReference>